<dbReference type="Proteomes" id="UP000236723">
    <property type="component" value="Unassembled WGS sequence"/>
</dbReference>
<feature type="signal peptide" evidence="8">
    <location>
        <begin position="1"/>
        <end position="25"/>
    </location>
</feature>
<feature type="domain" description="Peptidase S8/S53" evidence="9">
    <location>
        <begin position="99"/>
        <end position="334"/>
    </location>
</feature>
<evidence type="ECO:0000259" key="9">
    <source>
        <dbReference type="Pfam" id="PF00082"/>
    </source>
</evidence>
<dbReference type="EMBL" id="FNVO01000012">
    <property type="protein sequence ID" value="SEG79341.1"/>
    <property type="molecule type" value="Genomic_DNA"/>
</dbReference>
<keyword evidence="8" id="KW-0732">Signal</keyword>
<evidence type="ECO:0000256" key="8">
    <source>
        <dbReference type="SAM" id="SignalP"/>
    </source>
</evidence>
<keyword evidence="7" id="KW-0812">Transmembrane</keyword>
<evidence type="ECO:0000256" key="1">
    <source>
        <dbReference type="ARBA" id="ARBA00011073"/>
    </source>
</evidence>
<evidence type="ECO:0000256" key="5">
    <source>
        <dbReference type="PROSITE-ProRule" id="PRU01240"/>
    </source>
</evidence>
<keyword evidence="7" id="KW-1133">Transmembrane helix</keyword>
<evidence type="ECO:0000256" key="2">
    <source>
        <dbReference type="ARBA" id="ARBA00022670"/>
    </source>
</evidence>
<keyword evidence="3 5" id="KW-0378">Hydrolase</keyword>
<keyword evidence="7" id="KW-0472">Membrane</keyword>
<keyword evidence="11" id="KW-1185">Reference proteome</keyword>
<dbReference type="InterPro" id="IPR000209">
    <property type="entry name" value="Peptidase_S8/S53_dom"/>
</dbReference>
<feature type="active site" description="Charge relay system" evidence="5">
    <location>
        <position position="139"/>
    </location>
</feature>
<feature type="region of interest" description="Disordered" evidence="6">
    <location>
        <begin position="25"/>
        <end position="78"/>
    </location>
</feature>
<feature type="active site" description="Charge relay system" evidence="5">
    <location>
        <position position="300"/>
    </location>
</feature>
<gene>
    <name evidence="10" type="ORF">SAMN04489712_112201</name>
</gene>
<accession>A0A1H6D208</accession>
<comment type="similarity">
    <text evidence="1 5">Belongs to the peptidase S8 family.</text>
</comment>
<dbReference type="OrthoDB" id="3530033at2"/>
<dbReference type="SUPFAM" id="SSF52743">
    <property type="entry name" value="Subtilisin-like"/>
    <property type="match status" value="1"/>
</dbReference>
<evidence type="ECO:0000256" key="6">
    <source>
        <dbReference type="SAM" id="MobiDB-lite"/>
    </source>
</evidence>
<sequence length="433" mass="44568">MRTAGVAAGICVGLVAAVAVPPALASAPDAGTRPQAAPTASRTPSRSAEPNEPDDPGDRRPAPQVQCNPQQGFPAGQITEEPWPQRRLDFEQAWDLTKGAGVTVAVVDSGVAPGHPQYADRLVKSHTTVGTLTQDCNGHGTQVAGIIAAADHRRRNVPFLGVAPEVKLVSAKFTDGSSTSDNTQLPRAIRWAAEQGAQVINVSAAAPDTRALRDAVRFAQSKDALIVAAAGNVPDERKGTETPAYPASYRGVLSVAAADETGSISGFSNIKSRVDVAAPGQNVISTQPPRGYAAGLNGTSYGAPYAAGVAALVRSRFPKLTYQQVIRQIMATADGDIGLGSGRGMISPLRAVSEEVKPGQDLPRQGGQATPIPIAGVPPVDHRTRNLGLGIAGGAVGAALLLLFGGVVIPLGRRRGWRPGRASRPTDPNPGGA</sequence>
<dbReference type="AlphaFoldDB" id="A0A1H6D208"/>
<evidence type="ECO:0000256" key="4">
    <source>
        <dbReference type="ARBA" id="ARBA00022825"/>
    </source>
</evidence>
<dbReference type="PANTHER" id="PTHR43806:SF11">
    <property type="entry name" value="CEREVISIN-RELATED"/>
    <property type="match status" value="1"/>
</dbReference>
<dbReference type="InterPro" id="IPR050131">
    <property type="entry name" value="Peptidase_S8_subtilisin-like"/>
</dbReference>
<dbReference type="Pfam" id="PF00082">
    <property type="entry name" value="Peptidase_S8"/>
    <property type="match status" value="1"/>
</dbReference>
<dbReference type="GO" id="GO:0004252">
    <property type="term" value="F:serine-type endopeptidase activity"/>
    <property type="evidence" value="ECO:0007669"/>
    <property type="project" value="UniProtKB-UniRule"/>
</dbReference>
<dbReference type="PROSITE" id="PS00136">
    <property type="entry name" value="SUBTILASE_ASP"/>
    <property type="match status" value="1"/>
</dbReference>
<evidence type="ECO:0000313" key="11">
    <source>
        <dbReference type="Proteomes" id="UP000236723"/>
    </source>
</evidence>
<keyword evidence="4 5" id="KW-0720">Serine protease</keyword>
<feature type="chain" id="PRO_5009295492" evidence="8">
    <location>
        <begin position="26"/>
        <end position="433"/>
    </location>
</feature>
<dbReference type="InterPro" id="IPR023827">
    <property type="entry name" value="Peptidase_S8_Asp-AS"/>
</dbReference>
<dbReference type="RefSeq" id="WP_103940804.1">
    <property type="nucleotide sequence ID" value="NZ_FNVO01000012.1"/>
</dbReference>
<evidence type="ECO:0000256" key="7">
    <source>
        <dbReference type="SAM" id="Phobius"/>
    </source>
</evidence>
<dbReference type="PRINTS" id="PR00723">
    <property type="entry name" value="SUBTILISIN"/>
</dbReference>
<dbReference type="GO" id="GO:0006508">
    <property type="term" value="P:proteolysis"/>
    <property type="evidence" value="ECO:0007669"/>
    <property type="project" value="UniProtKB-KW"/>
</dbReference>
<feature type="active site" description="Charge relay system" evidence="5">
    <location>
        <position position="108"/>
    </location>
</feature>
<dbReference type="InterPro" id="IPR036852">
    <property type="entry name" value="Peptidase_S8/S53_dom_sf"/>
</dbReference>
<dbReference type="InterPro" id="IPR022398">
    <property type="entry name" value="Peptidase_S8_His-AS"/>
</dbReference>
<reference evidence="11" key="1">
    <citation type="submission" date="2016-10" db="EMBL/GenBank/DDBJ databases">
        <authorList>
            <person name="Varghese N."/>
            <person name="Submissions S."/>
        </authorList>
    </citation>
    <scope>NUCLEOTIDE SEQUENCE [LARGE SCALE GENOMIC DNA]</scope>
    <source>
        <strain evidence="11">DSM 43163</strain>
    </source>
</reference>
<dbReference type="PROSITE" id="PS00137">
    <property type="entry name" value="SUBTILASE_HIS"/>
    <property type="match status" value="1"/>
</dbReference>
<dbReference type="Gene3D" id="3.40.50.200">
    <property type="entry name" value="Peptidase S8/S53 domain"/>
    <property type="match status" value="1"/>
</dbReference>
<evidence type="ECO:0000256" key="3">
    <source>
        <dbReference type="ARBA" id="ARBA00022801"/>
    </source>
</evidence>
<evidence type="ECO:0000313" key="10">
    <source>
        <dbReference type="EMBL" id="SEG79341.1"/>
    </source>
</evidence>
<protein>
    <submittedName>
        <fullName evidence="10">Type VII secretion-associated serine protease mycosin</fullName>
    </submittedName>
</protein>
<name>A0A1H6D208_9ACTN</name>
<proteinExistence type="inferred from homology"/>
<feature type="transmembrane region" description="Helical" evidence="7">
    <location>
        <begin position="387"/>
        <end position="411"/>
    </location>
</feature>
<keyword evidence="2 5" id="KW-0645">Protease</keyword>
<dbReference type="PROSITE" id="PS51892">
    <property type="entry name" value="SUBTILASE"/>
    <property type="match status" value="1"/>
</dbReference>
<dbReference type="PANTHER" id="PTHR43806">
    <property type="entry name" value="PEPTIDASE S8"/>
    <property type="match status" value="1"/>
</dbReference>
<feature type="compositionally biased region" description="Polar residues" evidence="6">
    <location>
        <begin position="38"/>
        <end position="48"/>
    </location>
</feature>
<organism evidence="10 11">
    <name type="scientific">Thermomonospora echinospora</name>
    <dbReference type="NCBI Taxonomy" id="1992"/>
    <lineage>
        <taxon>Bacteria</taxon>
        <taxon>Bacillati</taxon>
        <taxon>Actinomycetota</taxon>
        <taxon>Actinomycetes</taxon>
        <taxon>Streptosporangiales</taxon>
        <taxon>Thermomonosporaceae</taxon>
        <taxon>Thermomonospora</taxon>
    </lineage>
</organism>
<dbReference type="InterPro" id="IPR015500">
    <property type="entry name" value="Peptidase_S8_subtilisin-rel"/>
</dbReference>